<reference evidence="4 5" key="1">
    <citation type="submission" date="2016-10" db="EMBL/GenBank/DDBJ databases">
        <authorList>
            <person name="de Groot N.N."/>
        </authorList>
    </citation>
    <scope>NUCLEOTIDE SEQUENCE [LARGE SCALE GENOMIC DNA]</scope>
    <source>
        <strain evidence="4 5">DSM 43067</strain>
    </source>
</reference>
<keyword evidence="1" id="KW-0233">DNA recombination</keyword>
<dbReference type="InterPro" id="IPR011010">
    <property type="entry name" value="DNA_brk_join_enz"/>
</dbReference>
<evidence type="ECO:0000313" key="5">
    <source>
        <dbReference type="Proteomes" id="UP000183413"/>
    </source>
</evidence>
<gene>
    <name evidence="4" type="ORF">SAMN04489713_12657</name>
</gene>
<sequence>MSTGEESRPGRRGISGSKGRTRDVRRPWKIGKAKSKTRPHMVRWVVAGEVCTVTFATFALADGFRSDLIQAMTRGEEFDAATGLPTSMLKVATARTWFEFCKAYVGVRWDGAAAKTRDSLTDSLATATLAMVEDGRDRPSYQALRRAFLWAVTPANEGADVPDELTSGLRWLRERSLPLKALADPHVVRQVEKRLTLTLTGKRVATDTYNRCRRGLNTAVVYAMELGEPSDNPLKAAGRTHEARQGEVDPRVVITHAQARDLLTALSYVGSWGRGRGRRLVAFFATLYYAGLRPAECVALRENDCYLPEAGWGRLTLTQTLPVTSKRWTDDGERHERRGLKQRSLKAARIVPIPPSLVTILKAHIEEFGMAEDGRLFRNERGGILGASTYSRAWEEARQLAFPPAQVESPLAGRPYDLRHAALSTWLNAGVSPADVAKRAGNSVEVLLKRYAGCLDGQEDNINRCIERRLEDNE</sequence>
<evidence type="ECO:0000256" key="1">
    <source>
        <dbReference type="ARBA" id="ARBA00023172"/>
    </source>
</evidence>
<dbReference type="EMBL" id="FOVH01000026">
    <property type="protein sequence ID" value="SFQ29352.1"/>
    <property type="molecule type" value="Genomic_DNA"/>
</dbReference>
<feature type="region of interest" description="Disordered" evidence="2">
    <location>
        <begin position="1"/>
        <end position="27"/>
    </location>
</feature>
<dbReference type="PROSITE" id="PS51898">
    <property type="entry name" value="TYR_RECOMBINASE"/>
    <property type="match status" value="1"/>
</dbReference>
<dbReference type="InterPro" id="IPR050090">
    <property type="entry name" value="Tyrosine_recombinase_XerCD"/>
</dbReference>
<evidence type="ECO:0000313" key="4">
    <source>
        <dbReference type="EMBL" id="SFQ29352.1"/>
    </source>
</evidence>
<dbReference type="Proteomes" id="UP000183413">
    <property type="component" value="Unassembled WGS sequence"/>
</dbReference>
<feature type="domain" description="Tyr recombinase" evidence="3">
    <location>
        <begin position="249"/>
        <end position="465"/>
    </location>
</feature>
<dbReference type="Gene3D" id="1.10.443.10">
    <property type="entry name" value="Intergrase catalytic core"/>
    <property type="match status" value="1"/>
</dbReference>
<accession>A0A1I5XBI9</accession>
<dbReference type="PANTHER" id="PTHR30349">
    <property type="entry name" value="PHAGE INTEGRASE-RELATED"/>
    <property type="match status" value="1"/>
</dbReference>
<dbReference type="PANTHER" id="PTHR30349:SF64">
    <property type="entry name" value="PROPHAGE INTEGRASE INTD-RELATED"/>
    <property type="match status" value="1"/>
</dbReference>
<dbReference type="GO" id="GO:0006310">
    <property type="term" value="P:DNA recombination"/>
    <property type="evidence" value="ECO:0007669"/>
    <property type="project" value="UniProtKB-KW"/>
</dbReference>
<dbReference type="InParanoid" id="A0A1I5XBI9"/>
<dbReference type="InterPro" id="IPR002104">
    <property type="entry name" value="Integrase_catalytic"/>
</dbReference>
<dbReference type="GO" id="GO:0003677">
    <property type="term" value="F:DNA binding"/>
    <property type="evidence" value="ECO:0007669"/>
    <property type="project" value="InterPro"/>
</dbReference>
<protein>
    <submittedName>
        <fullName evidence="4">Site-specific recombinase XerD</fullName>
    </submittedName>
</protein>
<name>A0A1I5XBI9_9ACTN</name>
<dbReference type="RefSeq" id="WP_244938717.1">
    <property type="nucleotide sequence ID" value="NZ_FOVH01000026.1"/>
</dbReference>
<dbReference type="GO" id="GO:0015074">
    <property type="term" value="P:DNA integration"/>
    <property type="evidence" value="ECO:0007669"/>
    <property type="project" value="InterPro"/>
</dbReference>
<dbReference type="SUPFAM" id="SSF56349">
    <property type="entry name" value="DNA breaking-rejoining enzymes"/>
    <property type="match status" value="1"/>
</dbReference>
<evidence type="ECO:0000259" key="3">
    <source>
        <dbReference type="PROSITE" id="PS51898"/>
    </source>
</evidence>
<organism evidence="4 5">
    <name type="scientific">Actinomadura madurae</name>
    <dbReference type="NCBI Taxonomy" id="1993"/>
    <lineage>
        <taxon>Bacteria</taxon>
        <taxon>Bacillati</taxon>
        <taxon>Actinomycetota</taxon>
        <taxon>Actinomycetes</taxon>
        <taxon>Streptosporangiales</taxon>
        <taxon>Thermomonosporaceae</taxon>
        <taxon>Actinomadura</taxon>
    </lineage>
</organism>
<proteinExistence type="predicted"/>
<dbReference type="STRING" id="1993.SAMN04489713_12657"/>
<dbReference type="AlphaFoldDB" id="A0A1I5XBI9"/>
<dbReference type="InterPro" id="IPR013762">
    <property type="entry name" value="Integrase-like_cat_sf"/>
</dbReference>
<evidence type="ECO:0000256" key="2">
    <source>
        <dbReference type="SAM" id="MobiDB-lite"/>
    </source>
</evidence>
<keyword evidence="5" id="KW-1185">Reference proteome</keyword>